<dbReference type="PANTHER" id="PTHR43190">
    <property type="entry name" value="N-ACETYL-D-GLUCOSAMINE KINASE"/>
    <property type="match status" value="1"/>
</dbReference>
<evidence type="ECO:0000259" key="1">
    <source>
        <dbReference type="Pfam" id="PF01869"/>
    </source>
</evidence>
<organism evidence="2 3">
    <name type="scientific">Candidatus Roizmanbacteria bacterium CG_4_10_14_0_2_um_filter_39_13</name>
    <dbReference type="NCBI Taxonomy" id="1974825"/>
    <lineage>
        <taxon>Bacteria</taxon>
        <taxon>Candidatus Roizmaniibacteriota</taxon>
    </lineage>
</organism>
<dbReference type="SUPFAM" id="SSF53067">
    <property type="entry name" value="Actin-like ATPase domain"/>
    <property type="match status" value="2"/>
</dbReference>
<feature type="domain" description="ATPase BadF/BadG/BcrA/BcrD type" evidence="1">
    <location>
        <begin position="5"/>
        <end position="285"/>
    </location>
</feature>
<dbReference type="EMBL" id="PFOB01000054">
    <property type="protein sequence ID" value="PIZ62482.1"/>
    <property type="molecule type" value="Genomic_DNA"/>
</dbReference>
<dbReference type="AlphaFoldDB" id="A0A2M7TXX7"/>
<dbReference type="InterPro" id="IPR043129">
    <property type="entry name" value="ATPase_NBD"/>
</dbReference>
<evidence type="ECO:0000313" key="2">
    <source>
        <dbReference type="EMBL" id="PIZ62482.1"/>
    </source>
</evidence>
<reference evidence="3" key="1">
    <citation type="submission" date="2017-09" db="EMBL/GenBank/DDBJ databases">
        <title>Depth-based differentiation of microbial function through sediment-hosted aquifers and enrichment of novel symbionts in the deep terrestrial subsurface.</title>
        <authorList>
            <person name="Probst A.J."/>
            <person name="Ladd B."/>
            <person name="Jarett J.K."/>
            <person name="Geller-Mcgrath D.E."/>
            <person name="Sieber C.M.K."/>
            <person name="Emerson J.B."/>
            <person name="Anantharaman K."/>
            <person name="Thomas B.C."/>
            <person name="Malmstrom R."/>
            <person name="Stieglmeier M."/>
            <person name="Klingl A."/>
            <person name="Woyke T."/>
            <person name="Ryan C.M."/>
            <person name="Banfield J.F."/>
        </authorList>
    </citation>
    <scope>NUCLEOTIDE SEQUENCE [LARGE SCALE GENOMIC DNA]</scope>
</reference>
<dbReference type="InterPro" id="IPR002731">
    <property type="entry name" value="ATPase_BadF"/>
</dbReference>
<proteinExistence type="predicted"/>
<protein>
    <recommendedName>
        <fullName evidence="1">ATPase BadF/BadG/BcrA/BcrD type domain-containing protein</fullName>
    </recommendedName>
</protein>
<gene>
    <name evidence="2" type="ORF">COY16_04160</name>
</gene>
<name>A0A2M7TXX7_9BACT</name>
<accession>A0A2M7TXX7</accession>
<comment type="caution">
    <text evidence="2">The sequence shown here is derived from an EMBL/GenBank/DDBJ whole genome shotgun (WGS) entry which is preliminary data.</text>
</comment>
<evidence type="ECO:0000313" key="3">
    <source>
        <dbReference type="Proteomes" id="UP000228503"/>
    </source>
</evidence>
<dbReference type="Pfam" id="PF01869">
    <property type="entry name" value="BcrAD_BadFG"/>
    <property type="match status" value="1"/>
</dbReference>
<dbReference type="CDD" id="cd24007">
    <property type="entry name" value="ASKHA_NBD_eukNAGK-like"/>
    <property type="match status" value="1"/>
</dbReference>
<sequence>MKIFVGLDCGGTKTVALASDKSGKIIGRGLSGAANPLSVGPNRTVENIISAINNAVFDIKKPDFGGIYIGMAGGKPAMLKEIQKRLKLSTYLKSADSIVVDHDLRIALYSGLPKGDGIVVIAGTGSAAWGLDLDGNEVLVSGWNHLLGETGGYELGIQAIIAATRAYDGRGPKTVLLENIIEAYQLDSFEDVSLVIRNSTDSPRIASLAPYVIDAAKKGDKVAFRILNEMIDEVDLSIKTAAKRCKIKGLLKVVMVGGMFTMDFPMIEELTKRVHKWNKKVTFVSPREEPVRAALRFAKSQN</sequence>
<dbReference type="PANTHER" id="PTHR43190:SF3">
    <property type="entry name" value="N-ACETYL-D-GLUCOSAMINE KINASE"/>
    <property type="match status" value="1"/>
</dbReference>
<dbReference type="Proteomes" id="UP000228503">
    <property type="component" value="Unassembled WGS sequence"/>
</dbReference>
<dbReference type="Gene3D" id="3.30.420.40">
    <property type="match status" value="2"/>
</dbReference>
<dbReference type="InterPro" id="IPR052519">
    <property type="entry name" value="Euk-type_GlcNAc_Kinase"/>
</dbReference>